<evidence type="ECO:0000259" key="1">
    <source>
        <dbReference type="Pfam" id="PF13649"/>
    </source>
</evidence>
<feature type="domain" description="Methyltransferase" evidence="1">
    <location>
        <begin position="48"/>
        <end position="154"/>
    </location>
</feature>
<name>A0A1F5WP15_9BACT</name>
<evidence type="ECO:0000313" key="3">
    <source>
        <dbReference type="Proteomes" id="UP000177723"/>
    </source>
</evidence>
<reference evidence="2 3" key="1">
    <citation type="journal article" date="2016" name="Nat. Commun.">
        <title>Thousands of microbial genomes shed light on interconnected biogeochemical processes in an aquifer system.</title>
        <authorList>
            <person name="Anantharaman K."/>
            <person name="Brown C.T."/>
            <person name="Hug L.A."/>
            <person name="Sharon I."/>
            <person name="Castelle C.J."/>
            <person name="Probst A.J."/>
            <person name="Thomas B.C."/>
            <person name="Singh A."/>
            <person name="Wilkins M.J."/>
            <person name="Karaoz U."/>
            <person name="Brodie E.L."/>
            <person name="Williams K.H."/>
            <person name="Hubbard S.S."/>
            <person name="Banfield J.F."/>
        </authorList>
    </citation>
    <scope>NUCLEOTIDE SEQUENCE [LARGE SCALE GENOMIC DNA]</scope>
</reference>
<dbReference type="EMBL" id="MFHT01000021">
    <property type="protein sequence ID" value="OGF77337.1"/>
    <property type="molecule type" value="Genomic_DNA"/>
</dbReference>
<dbReference type="AlphaFoldDB" id="A0A1F5WP15"/>
<dbReference type="Gene3D" id="3.40.50.150">
    <property type="entry name" value="Vaccinia Virus protein VP39"/>
    <property type="match status" value="1"/>
</dbReference>
<comment type="caution">
    <text evidence="2">The sequence shown here is derived from an EMBL/GenBank/DDBJ whole genome shotgun (WGS) entry which is preliminary data.</text>
</comment>
<proteinExistence type="predicted"/>
<dbReference type="InterPro" id="IPR029063">
    <property type="entry name" value="SAM-dependent_MTases_sf"/>
</dbReference>
<dbReference type="PANTHER" id="PTHR43591:SF110">
    <property type="entry name" value="RHODANESE DOMAIN-CONTAINING PROTEIN"/>
    <property type="match status" value="1"/>
</dbReference>
<evidence type="ECO:0000313" key="2">
    <source>
        <dbReference type="EMBL" id="OGF77337.1"/>
    </source>
</evidence>
<dbReference type="Proteomes" id="UP000177723">
    <property type="component" value="Unassembled WGS sequence"/>
</dbReference>
<protein>
    <recommendedName>
        <fullName evidence="1">Methyltransferase domain-containing protein</fullName>
    </recommendedName>
</protein>
<dbReference type="PANTHER" id="PTHR43591">
    <property type="entry name" value="METHYLTRANSFERASE"/>
    <property type="match status" value="1"/>
</dbReference>
<dbReference type="Pfam" id="PF13649">
    <property type="entry name" value="Methyltransf_25"/>
    <property type="match status" value="1"/>
</dbReference>
<organism evidence="2 3">
    <name type="scientific">Candidatus Giovannonibacteria bacterium RIFCSPHIGHO2_12_FULL_43_15</name>
    <dbReference type="NCBI Taxonomy" id="1798341"/>
    <lineage>
        <taxon>Bacteria</taxon>
        <taxon>Candidatus Giovannoniibacteriota</taxon>
    </lineage>
</organism>
<dbReference type="InterPro" id="IPR041698">
    <property type="entry name" value="Methyltransf_25"/>
</dbReference>
<dbReference type="CDD" id="cd02440">
    <property type="entry name" value="AdoMet_MTases"/>
    <property type="match status" value="1"/>
</dbReference>
<gene>
    <name evidence="2" type="ORF">A3F23_03500</name>
</gene>
<sequence>MTFSEAKRSQYGALASFYDGFLAITGFKKGMENFLDRIPFEFADGDIVLDAGTGTGLAAFYLAKRFPKIEIYASDLDLKMLKEAKAIAKKEGLNNVKFFQNDLNFPGDLYELEGGKKVSVSGEFFKAVITSGVLEHVDIKKAIPQLSTLLLPGGMFLNIGVKKNPMVSVFEIMYKFKPNSTEEIKYLCRKSGLEKIERINFQPADFPANLSRVAIIAQKSR</sequence>
<accession>A0A1F5WP15</accession>
<dbReference type="SUPFAM" id="SSF53335">
    <property type="entry name" value="S-adenosyl-L-methionine-dependent methyltransferases"/>
    <property type="match status" value="1"/>
</dbReference>